<proteinExistence type="predicted"/>
<gene>
    <name evidence="2" type="ORF">FB559_3554</name>
</gene>
<dbReference type="AlphaFoldDB" id="A0A543CLG2"/>
<evidence type="ECO:0008006" key="4">
    <source>
        <dbReference type="Google" id="ProtNLM"/>
    </source>
</evidence>
<dbReference type="Proteomes" id="UP000316096">
    <property type="component" value="Unassembled WGS sequence"/>
</dbReference>
<evidence type="ECO:0000313" key="2">
    <source>
        <dbReference type="EMBL" id="TQL97943.1"/>
    </source>
</evidence>
<evidence type="ECO:0000256" key="1">
    <source>
        <dbReference type="SAM" id="Phobius"/>
    </source>
</evidence>
<dbReference type="EMBL" id="VFOZ01000001">
    <property type="protein sequence ID" value="TQL97943.1"/>
    <property type="molecule type" value="Genomic_DNA"/>
</dbReference>
<evidence type="ECO:0000313" key="3">
    <source>
        <dbReference type="Proteomes" id="UP000316096"/>
    </source>
</evidence>
<feature type="transmembrane region" description="Helical" evidence="1">
    <location>
        <begin position="60"/>
        <end position="83"/>
    </location>
</feature>
<protein>
    <recommendedName>
        <fullName evidence="4">DUF4190 domain-containing protein</fullName>
    </recommendedName>
</protein>
<organism evidence="2 3">
    <name type="scientific">Actinoallomurus bryophytorum</name>
    <dbReference type="NCBI Taxonomy" id="1490222"/>
    <lineage>
        <taxon>Bacteria</taxon>
        <taxon>Bacillati</taxon>
        <taxon>Actinomycetota</taxon>
        <taxon>Actinomycetes</taxon>
        <taxon>Streptosporangiales</taxon>
        <taxon>Thermomonosporaceae</taxon>
        <taxon>Actinoallomurus</taxon>
    </lineage>
</organism>
<keyword evidence="1" id="KW-0812">Transmembrane</keyword>
<reference evidence="2 3" key="1">
    <citation type="submission" date="2019-06" db="EMBL/GenBank/DDBJ databases">
        <title>Sequencing the genomes of 1000 actinobacteria strains.</title>
        <authorList>
            <person name="Klenk H.-P."/>
        </authorList>
    </citation>
    <scope>NUCLEOTIDE SEQUENCE [LARGE SCALE GENOMIC DNA]</scope>
    <source>
        <strain evidence="2 3">DSM 102200</strain>
    </source>
</reference>
<keyword evidence="1" id="KW-1133">Transmembrane helix</keyword>
<name>A0A543CLG2_9ACTN</name>
<keyword evidence="3" id="KW-1185">Reference proteome</keyword>
<dbReference type="RefSeq" id="WP_141956608.1">
    <property type="nucleotide sequence ID" value="NZ_VFOZ01000001.1"/>
</dbReference>
<sequence>MAYQPAGYPPQQRRGLGIAALVLGIVAIITLLLCGLGAVVAIVGIVIGIIAVARNNGRGLAVTGLALSTVTLVAAIGVGVWFFSRVSPCADRTRYPTKADRDHCLEGRVPFFKATATPGADGPRP</sequence>
<accession>A0A543CLG2</accession>
<keyword evidence="1" id="KW-0472">Membrane</keyword>
<comment type="caution">
    <text evidence="2">The sequence shown here is derived from an EMBL/GenBank/DDBJ whole genome shotgun (WGS) entry which is preliminary data.</text>
</comment>
<dbReference type="OrthoDB" id="3482579at2"/>
<feature type="transmembrane region" description="Helical" evidence="1">
    <location>
        <begin position="20"/>
        <end position="53"/>
    </location>
</feature>